<gene>
    <name evidence="2" type="ORF">K7432_007945</name>
</gene>
<dbReference type="CDD" id="cd07713">
    <property type="entry name" value="DHPS-like_MBL-fold"/>
    <property type="match status" value="1"/>
</dbReference>
<dbReference type="InterPro" id="IPR041712">
    <property type="entry name" value="DHPS-like_MBL-fold"/>
</dbReference>
<keyword evidence="3" id="KW-1185">Reference proteome</keyword>
<dbReference type="Proteomes" id="UP001479436">
    <property type="component" value="Unassembled WGS sequence"/>
</dbReference>
<dbReference type="PANTHER" id="PTHR13754">
    <property type="entry name" value="METALLO-BETA-LACTAMASE SUPERFAMILY PROTEIN"/>
    <property type="match status" value="1"/>
</dbReference>
<organism evidence="2 3">
    <name type="scientific">Basidiobolus ranarum</name>
    <dbReference type="NCBI Taxonomy" id="34480"/>
    <lineage>
        <taxon>Eukaryota</taxon>
        <taxon>Fungi</taxon>
        <taxon>Fungi incertae sedis</taxon>
        <taxon>Zoopagomycota</taxon>
        <taxon>Entomophthoromycotina</taxon>
        <taxon>Basidiobolomycetes</taxon>
        <taxon>Basidiobolales</taxon>
        <taxon>Basidiobolaceae</taxon>
        <taxon>Basidiobolus</taxon>
    </lineage>
</organism>
<name>A0ABR2VZB9_9FUNG</name>
<feature type="domain" description="Metallo-beta-lactamase" evidence="1">
    <location>
        <begin position="84"/>
        <end position="136"/>
    </location>
</feature>
<evidence type="ECO:0000313" key="3">
    <source>
        <dbReference type="Proteomes" id="UP001479436"/>
    </source>
</evidence>
<dbReference type="InterPro" id="IPR036866">
    <property type="entry name" value="RibonucZ/Hydroxyglut_hydro"/>
</dbReference>
<reference evidence="2 3" key="1">
    <citation type="submission" date="2023-04" db="EMBL/GenBank/DDBJ databases">
        <title>Genome of Basidiobolus ranarum AG-B5.</title>
        <authorList>
            <person name="Stajich J.E."/>
            <person name="Carter-House D."/>
            <person name="Gryganskyi A."/>
        </authorList>
    </citation>
    <scope>NUCLEOTIDE SEQUENCE [LARGE SCALE GENOMIC DNA]</scope>
    <source>
        <strain evidence="2 3">AG-B5</strain>
    </source>
</reference>
<comment type="caution">
    <text evidence="2">The sequence shown here is derived from an EMBL/GenBank/DDBJ whole genome shotgun (WGS) entry which is preliminary data.</text>
</comment>
<dbReference type="EMBL" id="JASJQH010007293">
    <property type="protein sequence ID" value="KAK9711277.1"/>
    <property type="molecule type" value="Genomic_DNA"/>
</dbReference>
<accession>A0ABR2VZB9</accession>
<evidence type="ECO:0000313" key="2">
    <source>
        <dbReference type="EMBL" id="KAK9711277.1"/>
    </source>
</evidence>
<dbReference type="Gene3D" id="3.60.15.10">
    <property type="entry name" value="Ribonuclease Z/Hydroxyacylglutathione hydrolase-like"/>
    <property type="match status" value="1"/>
</dbReference>
<dbReference type="InterPro" id="IPR001279">
    <property type="entry name" value="Metallo-B-lactamas"/>
</dbReference>
<evidence type="ECO:0000259" key="1">
    <source>
        <dbReference type="Pfam" id="PF12706"/>
    </source>
</evidence>
<sequence>MSQCTLPIEVDSLEITVVVDNETDGMSSTPGGLVLGQFDRLFRDHRHPCTSKGADCYEFQFPDACCAAHGLSLLITAKAGNTVHQVLFDTGPYEDIFQQNAKRLNLNFSEIDAVVLSHWHIDHSGGLLSVAQKCAEAENQVNIDLHPDRPDGRGTKLGQDQYVAWTADPTFEALEITGAKLTKSSQIHTICDDMFLVSGEIPRLTSYELGVPSHVRWFEDDNQWQPDPLIMDERFLAVNIKEKGIVLFTGCSHAGVINACHEARRIFGPLVPLYMIIGGFHLAGHQVEKRIESTVQDMLSLNPAYLAPGHCTGWRAKAALEQAFPGRLVPSAVGNIFKISDTIQTLP</sequence>
<protein>
    <recommendedName>
        <fullName evidence="1">Metallo-beta-lactamase domain-containing protein</fullName>
    </recommendedName>
</protein>
<dbReference type="Pfam" id="PF12706">
    <property type="entry name" value="Lactamase_B_2"/>
    <property type="match status" value="1"/>
</dbReference>
<dbReference type="PANTHER" id="PTHR13754:SF13">
    <property type="entry name" value="METALLO-BETA-LACTAMASE SUPERFAMILY PROTEIN (AFU_ORTHOLOGUE AFUA_3G07630)"/>
    <property type="match status" value="1"/>
</dbReference>
<proteinExistence type="predicted"/>
<dbReference type="InterPro" id="IPR052926">
    <property type="entry name" value="Metallo-beta-lactamase_dom"/>
</dbReference>
<dbReference type="SUPFAM" id="SSF56281">
    <property type="entry name" value="Metallo-hydrolase/oxidoreductase"/>
    <property type="match status" value="1"/>
</dbReference>